<name>A0A813LT46_POLGL</name>
<organism evidence="1 2">
    <name type="scientific">Polarella glacialis</name>
    <name type="common">Dinoflagellate</name>
    <dbReference type="NCBI Taxonomy" id="89957"/>
    <lineage>
        <taxon>Eukaryota</taxon>
        <taxon>Sar</taxon>
        <taxon>Alveolata</taxon>
        <taxon>Dinophyceae</taxon>
        <taxon>Suessiales</taxon>
        <taxon>Suessiaceae</taxon>
        <taxon>Polarella</taxon>
    </lineage>
</organism>
<protein>
    <recommendedName>
        <fullName evidence="3">Exportin-T</fullName>
    </recommendedName>
</protein>
<evidence type="ECO:0000313" key="1">
    <source>
        <dbReference type="EMBL" id="CAE8742668.1"/>
    </source>
</evidence>
<proteinExistence type="predicted"/>
<dbReference type="EMBL" id="CAJNNW010037527">
    <property type="protein sequence ID" value="CAE8742668.1"/>
    <property type="molecule type" value="Genomic_DNA"/>
</dbReference>
<sequence>NVSESGEVTDIALAVVAAKLLKSCNSAAQSNELPEADARRFLGLLLHLLVAVVQRRPAHHYALTPLAGLIAAAAAKGQGDELAVAFQAVCEVTLQRLSAAGGVASCSPQDLTPLFELLLAAATDLEEALYGSSVFGQLEQLAIAALGCTDRDLNRSLLQFLVKFALSSDTRVQQLFSRATPQLVAALMQNFHQWPAATRQHSSKLFTVLLERHSREFHTALLQTWQQPGTLDHIGEVSALALASIRPKDFSTGTWSAEQRETCVQLFNQLRGQRLKAEENLLLALCITPFWRQAFLGDLAAVANGAQTVDVLLAYQMNHAFERMRPTAI</sequence>
<dbReference type="Gene3D" id="1.25.10.10">
    <property type="entry name" value="Leucine-rich Repeat Variant"/>
    <property type="match status" value="1"/>
</dbReference>
<evidence type="ECO:0000313" key="2">
    <source>
        <dbReference type="Proteomes" id="UP000626109"/>
    </source>
</evidence>
<dbReference type="InterPro" id="IPR011989">
    <property type="entry name" value="ARM-like"/>
</dbReference>
<evidence type="ECO:0008006" key="3">
    <source>
        <dbReference type="Google" id="ProtNLM"/>
    </source>
</evidence>
<dbReference type="AlphaFoldDB" id="A0A813LT46"/>
<reference evidence="1" key="1">
    <citation type="submission" date="2021-02" db="EMBL/GenBank/DDBJ databases">
        <authorList>
            <person name="Dougan E. K."/>
            <person name="Rhodes N."/>
            <person name="Thang M."/>
            <person name="Chan C."/>
        </authorList>
    </citation>
    <scope>NUCLEOTIDE SEQUENCE</scope>
</reference>
<gene>
    <name evidence="1" type="ORF">PGLA2088_LOCUS51071</name>
</gene>
<accession>A0A813LT46</accession>
<feature type="non-terminal residue" evidence="1">
    <location>
        <position position="329"/>
    </location>
</feature>
<comment type="caution">
    <text evidence="1">The sequence shown here is derived from an EMBL/GenBank/DDBJ whole genome shotgun (WGS) entry which is preliminary data.</text>
</comment>
<dbReference type="Proteomes" id="UP000626109">
    <property type="component" value="Unassembled WGS sequence"/>
</dbReference>